<dbReference type="Pfam" id="PF01212">
    <property type="entry name" value="Beta_elim_lyase"/>
    <property type="match status" value="1"/>
</dbReference>
<dbReference type="PIRSF" id="PIRSF017617">
    <property type="entry name" value="Thr_aldolase"/>
    <property type="match status" value="1"/>
</dbReference>
<dbReference type="GO" id="GO:0005829">
    <property type="term" value="C:cytosol"/>
    <property type="evidence" value="ECO:0007669"/>
    <property type="project" value="TreeGrafter"/>
</dbReference>
<organism evidence="11 12">
    <name type="scientific">Babjeviella inositovora NRRL Y-12698</name>
    <dbReference type="NCBI Taxonomy" id="984486"/>
    <lineage>
        <taxon>Eukaryota</taxon>
        <taxon>Fungi</taxon>
        <taxon>Dikarya</taxon>
        <taxon>Ascomycota</taxon>
        <taxon>Saccharomycotina</taxon>
        <taxon>Pichiomycetes</taxon>
        <taxon>Serinales incertae sedis</taxon>
        <taxon>Babjeviella</taxon>
    </lineage>
</organism>
<feature type="modified residue" description="N6-(pyridoxal phosphate)lysine" evidence="9">
    <location>
        <position position="208"/>
    </location>
</feature>
<comment type="similarity">
    <text evidence="2">Belongs to the threonine aldolase family.</text>
</comment>
<dbReference type="NCBIfam" id="NF041359">
    <property type="entry name" value="GntG_guanitoxin"/>
    <property type="match status" value="1"/>
</dbReference>
<dbReference type="InterPro" id="IPR015422">
    <property type="entry name" value="PyrdxlP-dep_Trfase_small"/>
</dbReference>
<evidence type="ECO:0000256" key="4">
    <source>
        <dbReference type="ARBA" id="ARBA00023239"/>
    </source>
</evidence>
<evidence type="ECO:0000313" key="11">
    <source>
        <dbReference type="EMBL" id="ODQ78387.1"/>
    </source>
</evidence>
<evidence type="ECO:0000256" key="9">
    <source>
        <dbReference type="PIRSR" id="PIRSR017617-1"/>
    </source>
</evidence>
<dbReference type="Gene3D" id="3.40.640.10">
    <property type="entry name" value="Type I PLP-dependent aspartate aminotransferase-like (Major domain)"/>
    <property type="match status" value="1"/>
</dbReference>
<evidence type="ECO:0000256" key="8">
    <source>
        <dbReference type="ARBA" id="ARBA00066573"/>
    </source>
</evidence>
<dbReference type="PANTHER" id="PTHR48097:SF9">
    <property type="entry name" value="L-THREONINE ALDOLASE"/>
    <property type="match status" value="1"/>
</dbReference>
<evidence type="ECO:0000256" key="5">
    <source>
        <dbReference type="ARBA" id="ARBA00050410"/>
    </source>
</evidence>
<dbReference type="Proteomes" id="UP000094336">
    <property type="component" value="Unassembled WGS sequence"/>
</dbReference>
<dbReference type="EMBL" id="KV454435">
    <property type="protein sequence ID" value="ODQ78387.1"/>
    <property type="molecule type" value="Genomic_DNA"/>
</dbReference>
<dbReference type="InterPro" id="IPR015421">
    <property type="entry name" value="PyrdxlP-dep_Trfase_major"/>
</dbReference>
<keyword evidence="3" id="KW-0663">Pyridoxal phosphate</keyword>
<keyword evidence="12" id="KW-1185">Reference proteome</keyword>
<accession>A0A1E3QN21</accession>
<proteinExistence type="inferred from homology"/>
<evidence type="ECO:0000256" key="2">
    <source>
        <dbReference type="ARBA" id="ARBA00006966"/>
    </source>
</evidence>
<evidence type="ECO:0000259" key="10">
    <source>
        <dbReference type="Pfam" id="PF01212"/>
    </source>
</evidence>
<comment type="catalytic activity">
    <reaction evidence="5">
        <text>L-threonine = acetaldehyde + glycine</text>
        <dbReference type="Rhea" id="RHEA:19625"/>
        <dbReference type="ChEBI" id="CHEBI:15343"/>
        <dbReference type="ChEBI" id="CHEBI:57305"/>
        <dbReference type="ChEBI" id="CHEBI:57926"/>
        <dbReference type="EC" id="4.1.2.48"/>
    </reaction>
</comment>
<dbReference type="PANTHER" id="PTHR48097">
    <property type="entry name" value="L-THREONINE ALDOLASE-RELATED"/>
    <property type="match status" value="1"/>
</dbReference>
<dbReference type="STRING" id="984486.A0A1E3QN21"/>
<evidence type="ECO:0000256" key="1">
    <source>
        <dbReference type="ARBA" id="ARBA00001933"/>
    </source>
</evidence>
<dbReference type="CDD" id="cd06502">
    <property type="entry name" value="TA_like"/>
    <property type="match status" value="1"/>
</dbReference>
<sequence>MPGALSPVHNEFRSDTFTQPTASVLAAATTCTLGDSVYQEDASTIALEQKLAVLTGKPAGLFCVSGTLSNQLALRTHLYQPPHSILCDYRAHVYSLEAGGVASLSQAMVTPVHPANGDYLTLEDIVENFIPDDGDIHLAPTKVISLEQTLHGIVTPIEELRRISAWCKDQQVILHCDGARLWNAHIATGISMAEYCSLFDSVSLCLSKSLGAPIGSVLVGEAAFIKKANHFKKQNGGGIRQAGIIAAMASVAIDENLPQLHRSHAMARELGEYCESLGVVLESPVHTNFVFIDTKKSKMNGQLLSQLATKYDVKIGGSRIAFHFQNSNEALQNVKKAVKECYEDSLVNPYIATGISKFYNIK</sequence>
<dbReference type="OrthoDB" id="10261951at2759"/>
<evidence type="ECO:0000256" key="3">
    <source>
        <dbReference type="ARBA" id="ARBA00022898"/>
    </source>
</evidence>
<comment type="pathway">
    <text evidence="7">Amino-acid degradation; L-threonine degradation via aldolase pathway; acetaldehyde and glycine from L-threonine: step 1/1.</text>
</comment>
<name>A0A1E3QN21_9ASCO</name>
<keyword evidence="4" id="KW-0456">Lyase</keyword>
<feature type="domain" description="Aromatic amino acid beta-eliminating lyase/threonine aldolase" evidence="10">
    <location>
        <begin position="11"/>
        <end position="295"/>
    </location>
</feature>
<evidence type="ECO:0000256" key="7">
    <source>
        <dbReference type="ARBA" id="ARBA00060555"/>
    </source>
</evidence>
<dbReference type="InterPro" id="IPR015424">
    <property type="entry name" value="PyrdxlP-dep_Trfase"/>
</dbReference>
<reference evidence="12" key="1">
    <citation type="submission" date="2016-05" db="EMBL/GenBank/DDBJ databases">
        <title>Comparative genomics of biotechnologically important yeasts.</title>
        <authorList>
            <consortium name="DOE Joint Genome Institute"/>
            <person name="Riley R."/>
            <person name="Haridas S."/>
            <person name="Wolfe K.H."/>
            <person name="Lopes M.R."/>
            <person name="Hittinger C.T."/>
            <person name="Goker M."/>
            <person name="Salamov A."/>
            <person name="Wisecaver J."/>
            <person name="Long T.M."/>
            <person name="Aerts A.L."/>
            <person name="Barry K."/>
            <person name="Choi C."/>
            <person name="Clum A."/>
            <person name="Coughlan A.Y."/>
            <person name="Deshpande S."/>
            <person name="Douglass A.P."/>
            <person name="Hanson S.J."/>
            <person name="Klenk H.-P."/>
            <person name="Labutti K."/>
            <person name="Lapidus A."/>
            <person name="Lindquist E."/>
            <person name="Lipzen A."/>
            <person name="Meier-Kolthoff J.P."/>
            <person name="Ohm R.A."/>
            <person name="Otillar R.P."/>
            <person name="Pangilinan J."/>
            <person name="Peng Y."/>
            <person name="Rokas A."/>
            <person name="Rosa C.A."/>
            <person name="Scheuner C."/>
            <person name="Sibirny A.A."/>
            <person name="Slot J.C."/>
            <person name="Stielow J.B."/>
            <person name="Sun H."/>
            <person name="Kurtzman C.P."/>
            <person name="Blackwell M."/>
            <person name="Grigoriev I.V."/>
            <person name="Jeffries T.W."/>
        </authorList>
    </citation>
    <scope>NUCLEOTIDE SEQUENCE [LARGE SCALE GENOMIC DNA]</scope>
    <source>
        <strain evidence="12">NRRL Y-12698</strain>
    </source>
</reference>
<dbReference type="RefSeq" id="XP_018983715.1">
    <property type="nucleotide sequence ID" value="XM_019129447.1"/>
</dbReference>
<dbReference type="GeneID" id="30147300"/>
<dbReference type="FunFam" id="3.40.640.10:FF:000030">
    <property type="entry name" value="Low-specificity L-threonine aldolase"/>
    <property type="match status" value="1"/>
</dbReference>
<dbReference type="SUPFAM" id="SSF53383">
    <property type="entry name" value="PLP-dependent transferases"/>
    <property type="match status" value="1"/>
</dbReference>
<evidence type="ECO:0000313" key="12">
    <source>
        <dbReference type="Proteomes" id="UP000094336"/>
    </source>
</evidence>
<comment type="cofactor">
    <cofactor evidence="1">
        <name>pyridoxal 5'-phosphate</name>
        <dbReference type="ChEBI" id="CHEBI:597326"/>
    </cofactor>
</comment>
<dbReference type="InterPro" id="IPR023603">
    <property type="entry name" value="Low_specificity_L-TA-like"/>
</dbReference>
<dbReference type="GO" id="GO:0006545">
    <property type="term" value="P:glycine biosynthetic process"/>
    <property type="evidence" value="ECO:0007669"/>
    <property type="project" value="TreeGrafter"/>
</dbReference>
<gene>
    <name evidence="11" type="ORF">BABINDRAFT_162624</name>
</gene>
<protein>
    <recommendedName>
        <fullName evidence="8">low-specificity L-threonine aldolase</fullName>
        <ecNumber evidence="8">4.1.2.48</ecNumber>
    </recommendedName>
</protein>
<comment type="catalytic activity">
    <reaction evidence="6">
        <text>L-allo-threonine = acetaldehyde + glycine</text>
        <dbReference type="Rhea" id="RHEA:26209"/>
        <dbReference type="ChEBI" id="CHEBI:15343"/>
        <dbReference type="ChEBI" id="CHEBI:57305"/>
        <dbReference type="ChEBI" id="CHEBI:58585"/>
        <dbReference type="EC" id="4.1.2.48"/>
    </reaction>
</comment>
<evidence type="ECO:0000256" key="6">
    <source>
        <dbReference type="ARBA" id="ARBA00050939"/>
    </source>
</evidence>
<dbReference type="AlphaFoldDB" id="A0A1E3QN21"/>
<dbReference type="InterPro" id="IPR001597">
    <property type="entry name" value="ArAA_b-elim_lyase/Thr_aldolase"/>
</dbReference>
<dbReference type="EC" id="4.1.2.48" evidence="8"/>
<dbReference type="GO" id="GO:0006567">
    <property type="term" value="P:L-threonine catabolic process"/>
    <property type="evidence" value="ECO:0007669"/>
    <property type="project" value="TreeGrafter"/>
</dbReference>
<dbReference type="Gene3D" id="3.90.1150.10">
    <property type="entry name" value="Aspartate Aminotransferase, domain 1"/>
    <property type="match status" value="1"/>
</dbReference>
<dbReference type="GO" id="GO:0008732">
    <property type="term" value="F:L-allo-threonine aldolase activity"/>
    <property type="evidence" value="ECO:0007669"/>
    <property type="project" value="TreeGrafter"/>
</dbReference>